<organism evidence="1 2">
    <name type="scientific">Oryza meyeriana var. granulata</name>
    <dbReference type="NCBI Taxonomy" id="110450"/>
    <lineage>
        <taxon>Eukaryota</taxon>
        <taxon>Viridiplantae</taxon>
        <taxon>Streptophyta</taxon>
        <taxon>Embryophyta</taxon>
        <taxon>Tracheophyta</taxon>
        <taxon>Spermatophyta</taxon>
        <taxon>Magnoliopsida</taxon>
        <taxon>Liliopsida</taxon>
        <taxon>Poales</taxon>
        <taxon>Poaceae</taxon>
        <taxon>BOP clade</taxon>
        <taxon>Oryzoideae</taxon>
        <taxon>Oryzeae</taxon>
        <taxon>Oryzinae</taxon>
        <taxon>Oryza</taxon>
        <taxon>Oryza meyeriana</taxon>
    </lineage>
</organism>
<proteinExistence type="predicted"/>
<gene>
    <name evidence="1" type="ORF">E2562_017817</name>
</gene>
<comment type="caution">
    <text evidence="1">The sequence shown here is derived from an EMBL/GenBank/DDBJ whole genome shotgun (WGS) entry which is preliminary data.</text>
</comment>
<name>A0A6G1BN52_9ORYZ</name>
<evidence type="ECO:0000313" key="2">
    <source>
        <dbReference type="Proteomes" id="UP000479710"/>
    </source>
</evidence>
<dbReference type="Proteomes" id="UP000479710">
    <property type="component" value="Unassembled WGS sequence"/>
</dbReference>
<sequence>MVLEEGVDFVQDSESEDDNFVFIPDSDDDSNGDLMLDFSDVLFILDSQPQLDGLAESNEALLLPDS</sequence>
<keyword evidence="2" id="KW-1185">Reference proteome</keyword>
<reference evidence="1 2" key="1">
    <citation type="submission" date="2019-11" db="EMBL/GenBank/DDBJ databases">
        <title>Whole genome sequence of Oryza granulata.</title>
        <authorList>
            <person name="Li W."/>
        </authorList>
    </citation>
    <scope>NUCLEOTIDE SEQUENCE [LARGE SCALE GENOMIC DNA]</scope>
    <source>
        <strain evidence="2">cv. Menghai</strain>
        <tissue evidence="1">Leaf</tissue>
    </source>
</reference>
<dbReference type="AlphaFoldDB" id="A0A6G1BN52"/>
<evidence type="ECO:0000313" key="1">
    <source>
        <dbReference type="EMBL" id="KAF0888823.1"/>
    </source>
</evidence>
<accession>A0A6G1BN52</accession>
<protein>
    <submittedName>
        <fullName evidence="1">Uncharacterized protein</fullName>
    </submittedName>
</protein>
<dbReference type="EMBL" id="SPHZ02000012">
    <property type="protein sequence ID" value="KAF0888823.1"/>
    <property type="molecule type" value="Genomic_DNA"/>
</dbReference>